<keyword evidence="4" id="KW-1185">Reference proteome</keyword>
<feature type="domain" description="SsuA/THI5-like" evidence="2">
    <location>
        <begin position="60"/>
        <end position="139"/>
    </location>
</feature>
<dbReference type="InterPro" id="IPR015168">
    <property type="entry name" value="SsuA/THI5"/>
</dbReference>
<dbReference type="Proteomes" id="UP000030686">
    <property type="component" value="Unassembled WGS sequence"/>
</dbReference>
<sequence length="325" mass="36620">MGKNIRLTFACGPYDRMDPLANKAVDPVGIDLNYITINHPREIFDRMIRGMEFDLSEMSSSEYVCRYAAGERDLVGIPVFPSRAFRHSCIAVNSDIISSPSDLNGKRIGVQVYTMTAAVWIRGVLQDAGVDLSTITWIEGDLVKPGSHGQPKTKPLLRPVSRVPNESPKSLSQLLEEGEIAATIGAHAPPCLAKASHIRHLFPNIRETEKEYYQRTGIFPIMHLVVIKRAVVEKHPFVPRSLFQVMNESKNIALRSMRLASTYRYMLPFLSSDLEEIEQLFGGDPWPYGIESNRTVLEALVNLLYDQAMISRRISLEELFPFPCE</sequence>
<dbReference type="OMA" id="FGGDCWP"/>
<dbReference type="EMBL" id="HG792022">
    <property type="protein sequence ID" value="CDM37957.1"/>
    <property type="molecule type" value="Genomic_DNA"/>
</dbReference>
<protein>
    <submittedName>
        <fullName evidence="3">NMT1/THI5-like</fullName>
    </submittedName>
</protein>
<evidence type="ECO:0000313" key="4">
    <source>
        <dbReference type="Proteomes" id="UP000030686"/>
    </source>
</evidence>
<dbReference type="SUPFAM" id="SSF53850">
    <property type="entry name" value="Periplasmic binding protein-like II"/>
    <property type="match status" value="1"/>
</dbReference>
<reference evidence="3" key="1">
    <citation type="journal article" date="2014" name="Nat. Commun.">
        <title>Multiple recent horizontal transfers of a large genomic region in cheese making fungi.</title>
        <authorList>
            <person name="Cheeseman K."/>
            <person name="Ropars J."/>
            <person name="Renault P."/>
            <person name="Dupont J."/>
            <person name="Gouzy J."/>
            <person name="Branca A."/>
            <person name="Abraham A.L."/>
            <person name="Ceppi M."/>
            <person name="Conseiller E."/>
            <person name="Debuchy R."/>
            <person name="Malagnac F."/>
            <person name="Goarin A."/>
            <person name="Silar P."/>
            <person name="Lacoste S."/>
            <person name="Sallet E."/>
            <person name="Bensimon A."/>
            <person name="Giraud T."/>
            <person name="Brygoo Y."/>
        </authorList>
    </citation>
    <scope>NUCLEOTIDE SEQUENCE [LARGE SCALE GENOMIC DNA]</scope>
    <source>
        <strain evidence="3">FM164</strain>
    </source>
</reference>
<evidence type="ECO:0000313" key="3">
    <source>
        <dbReference type="EMBL" id="CDM37957.1"/>
    </source>
</evidence>
<evidence type="ECO:0000256" key="1">
    <source>
        <dbReference type="SAM" id="MobiDB-lite"/>
    </source>
</evidence>
<evidence type="ECO:0000259" key="2">
    <source>
        <dbReference type="Pfam" id="PF09084"/>
    </source>
</evidence>
<dbReference type="AlphaFoldDB" id="W6R7X4"/>
<gene>
    <name evidence="3" type="ORF">PROQFM164_S08g000008</name>
</gene>
<dbReference type="Pfam" id="PF09084">
    <property type="entry name" value="NMT1"/>
    <property type="match status" value="1"/>
</dbReference>
<dbReference type="OrthoDB" id="2093528at2759"/>
<dbReference type="Gene3D" id="3.40.190.10">
    <property type="entry name" value="Periplasmic binding protein-like II"/>
    <property type="match status" value="1"/>
</dbReference>
<name>W6R7X4_PENRF</name>
<feature type="region of interest" description="Disordered" evidence="1">
    <location>
        <begin position="146"/>
        <end position="165"/>
    </location>
</feature>
<accession>W6R7X4</accession>
<proteinExistence type="predicted"/>
<organism evidence="3 4">
    <name type="scientific">Penicillium roqueforti (strain FM164)</name>
    <dbReference type="NCBI Taxonomy" id="1365484"/>
    <lineage>
        <taxon>Eukaryota</taxon>
        <taxon>Fungi</taxon>
        <taxon>Dikarya</taxon>
        <taxon>Ascomycota</taxon>
        <taxon>Pezizomycotina</taxon>
        <taxon>Eurotiomycetes</taxon>
        <taxon>Eurotiomycetidae</taxon>
        <taxon>Eurotiales</taxon>
        <taxon>Aspergillaceae</taxon>
        <taxon>Penicillium</taxon>
    </lineage>
</organism>